<dbReference type="OrthoDB" id="3538890at2"/>
<dbReference type="RefSeq" id="WP_068900079.1">
    <property type="nucleotide sequence ID" value="NZ_BDCX01000012.1"/>
</dbReference>
<organism evidence="1 2">
    <name type="scientific">Planomonospora sphaerica</name>
    <dbReference type="NCBI Taxonomy" id="161355"/>
    <lineage>
        <taxon>Bacteria</taxon>
        <taxon>Bacillati</taxon>
        <taxon>Actinomycetota</taxon>
        <taxon>Actinomycetes</taxon>
        <taxon>Streptosporangiales</taxon>
        <taxon>Streptosporangiaceae</taxon>
        <taxon>Planomonospora</taxon>
    </lineage>
</organism>
<evidence type="ECO:0000313" key="1">
    <source>
        <dbReference type="EMBL" id="GAT69016.1"/>
    </source>
</evidence>
<gene>
    <name evidence="1" type="ORF">PS9374_04681</name>
</gene>
<reference evidence="2" key="2">
    <citation type="submission" date="2016-04" db="EMBL/GenBank/DDBJ databases">
        <title>Planomonospora sphaerica JCM9374 whole genome shotgun sequence.</title>
        <authorList>
            <person name="Suzuki T."/>
            <person name="Dohra H."/>
            <person name="Kodani S."/>
        </authorList>
    </citation>
    <scope>NUCLEOTIDE SEQUENCE [LARGE SCALE GENOMIC DNA]</scope>
    <source>
        <strain evidence="2">JCM 9374</strain>
    </source>
</reference>
<dbReference type="EMBL" id="BDCX01000012">
    <property type="protein sequence ID" value="GAT69016.1"/>
    <property type="molecule type" value="Genomic_DNA"/>
</dbReference>
<comment type="caution">
    <text evidence="1">The sequence shown here is derived from an EMBL/GenBank/DDBJ whole genome shotgun (WGS) entry which is preliminary data.</text>
</comment>
<dbReference type="STRING" id="161355.PS9374_04681"/>
<proteinExistence type="predicted"/>
<name>A0A171DJK8_9ACTN</name>
<reference evidence="1 2" key="1">
    <citation type="journal article" date="2016" name="Genome Announc.">
        <title>Draft Genome Sequence of Planomonospora sphaerica JCM9374, a Rare Actinomycete.</title>
        <authorList>
            <person name="Dohra H."/>
            <person name="Suzuki T."/>
            <person name="Inoue Y."/>
            <person name="Kodani S."/>
        </authorList>
    </citation>
    <scope>NUCLEOTIDE SEQUENCE [LARGE SCALE GENOMIC DNA]</scope>
    <source>
        <strain evidence="1 2">JCM 9374</strain>
    </source>
</reference>
<evidence type="ECO:0000313" key="2">
    <source>
        <dbReference type="Proteomes" id="UP000077701"/>
    </source>
</evidence>
<protein>
    <submittedName>
        <fullName evidence="1">Uncharacterized protein</fullName>
    </submittedName>
</protein>
<keyword evidence="2" id="KW-1185">Reference proteome</keyword>
<dbReference type="Proteomes" id="UP000077701">
    <property type="component" value="Unassembled WGS sequence"/>
</dbReference>
<dbReference type="AlphaFoldDB" id="A0A171DJK8"/>
<sequence>MRITIEGTRAEIDALRDRTLVIACGGRLLPLPFRMVGARLLRDPYGPAHRLVADLLDQREAV</sequence>
<accession>A0A171DJK8</accession>